<evidence type="ECO:0000256" key="3">
    <source>
        <dbReference type="ARBA" id="ARBA00022679"/>
    </source>
</evidence>
<keyword evidence="2 7" id="KW-0032">Aminotransferase</keyword>
<evidence type="ECO:0000256" key="2">
    <source>
        <dbReference type="ARBA" id="ARBA00022576"/>
    </source>
</evidence>
<comment type="caution">
    <text evidence="11">The sequence shown here is derived from an EMBL/GenBank/DDBJ whole genome shotgun (WGS) entry which is preliminary data.</text>
</comment>
<dbReference type="Proteomes" id="UP000599578">
    <property type="component" value="Unassembled WGS sequence"/>
</dbReference>
<name>A0A917ZFS0_9GAMM</name>
<evidence type="ECO:0000313" key="12">
    <source>
        <dbReference type="Proteomes" id="UP000599578"/>
    </source>
</evidence>
<dbReference type="InterPro" id="IPR015421">
    <property type="entry name" value="PyrdxlP-dep_Trfase_major"/>
</dbReference>
<feature type="domain" description="Aminotransferase class V" evidence="10">
    <location>
        <begin position="121"/>
        <end position="293"/>
    </location>
</feature>
<reference evidence="11 12" key="1">
    <citation type="journal article" date="2014" name="Int. J. Syst. Evol. Microbiol.">
        <title>Complete genome sequence of Corynebacterium casei LMG S-19264T (=DSM 44701T), isolated from a smear-ripened cheese.</title>
        <authorList>
            <consortium name="US DOE Joint Genome Institute (JGI-PGF)"/>
            <person name="Walter F."/>
            <person name="Albersmeier A."/>
            <person name="Kalinowski J."/>
            <person name="Ruckert C."/>
        </authorList>
    </citation>
    <scope>NUCLEOTIDE SEQUENCE [LARGE SCALE GENOMIC DNA]</scope>
    <source>
        <strain evidence="11 12">CGMCC 1.7286</strain>
    </source>
</reference>
<dbReference type="NCBIfam" id="TIGR03301">
    <property type="entry name" value="PhnW-AepZ"/>
    <property type="match status" value="1"/>
</dbReference>
<dbReference type="PANTHER" id="PTHR42778">
    <property type="entry name" value="2-AMINOETHYLPHOSPHONATE--PYRUVATE TRANSAMINASE"/>
    <property type="match status" value="1"/>
</dbReference>
<evidence type="ECO:0000259" key="10">
    <source>
        <dbReference type="Pfam" id="PF00266"/>
    </source>
</evidence>
<dbReference type="GO" id="GO:0019700">
    <property type="term" value="P:organic phosphonate catabolic process"/>
    <property type="evidence" value="ECO:0007669"/>
    <property type="project" value="UniProtKB-UniRule"/>
</dbReference>
<dbReference type="Pfam" id="PF00266">
    <property type="entry name" value="Aminotran_5"/>
    <property type="match status" value="1"/>
</dbReference>
<dbReference type="EMBL" id="BMLT01000005">
    <property type="protein sequence ID" value="GGO82296.1"/>
    <property type="molecule type" value="Genomic_DNA"/>
</dbReference>
<dbReference type="EC" id="2.6.1.37" evidence="7"/>
<feature type="modified residue" description="N6-(pyridoxal phosphate)lysine" evidence="7 9">
    <location>
        <position position="195"/>
    </location>
</feature>
<dbReference type="PIRSF" id="PIRSF000524">
    <property type="entry name" value="SPT"/>
    <property type="match status" value="1"/>
</dbReference>
<sequence>MRNETVDPYLLTPGPITTSLTTKQAMLHDWGSWDADFNAMTGELCRRLLALANAEDSHVCVPVQGSGSFAVEATLGTLVPRDGKVLVLMNGAYGQRIGKSLSYMGRGYVAIDKGDYAPPSPEEVAEALAADSAISHVALVFCETSSGILNPVAEIAEVVKAAGRSLIIDAMSAFGALPVDAGELEFDALISAANKCIEGVPGFGYALIRRPILEGAEGNAHSLCLDLYDQWRYMERTGQWRFTPPTHVVAAFLQALREHEAEGGVAGRLARYTRNRDRTVAGLRDLGFRTLLEDRWFSPVITTFLSPTHANFDFRSFYDRLKAKGYIIYPGKLTQAESFRIGHIGQLHDVQIDGLLAAVTETLDELQVDLHL</sequence>
<dbReference type="RefSeq" id="WP_188860774.1">
    <property type="nucleotide sequence ID" value="NZ_BMLT01000005.1"/>
</dbReference>
<evidence type="ECO:0000256" key="9">
    <source>
        <dbReference type="PIRSR" id="PIRSR000524-50"/>
    </source>
</evidence>
<dbReference type="InterPro" id="IPR012703">
    <property type="entry name" value="NH2EtPonate_pyrv_transaminase"/>
</dbReference>
<dbReference type="Gene3D" id="3.90.1150.10">
    <property type="entry name" value="Aspartate Aminotransferase, domain 1"/>
    <property type="match status" value="1"/>
</dbReference>
<evidence type="ECO:0000256" key="6">
    <source>
        <dbReference type="ARBA" id="ARBA00049460"/>
    </source>
</evidence>
<dbReference type="SUPFAM" id="SSF53383">
    <property type="entry name" value="PLP-dependent transferases"/>
    <property type="match status" value="1"/>
</dbReference>
<keyword evidence="5 7" id="KW-0670">Pyruvate</keyword>
<dbReference type="NCBIfam" id="TIGR02326">
    <property type="entry name" value="transamin_PhnW"/>
    <property type="match status" value="1"/>
</dbReference>
<dbReference type="PANTHER" id="PTHR42778:SF1">
    <property type="entry name" value="2-AMINOETHYLPHOSPHONATE--PYRUVATE TRANSAMINASE"/>
    <property type="match status" value="1"/>
</dbReference>
<evidence type="ECO:0000313" key="11">
    <source>
        <dbReference type="EMBL" id="GGO82296.1"/>
    </source>
</evidence>
<comment type="subunit">
    <text evidence="7">Homodimer.</text>
</comment>
<evidence type="ECO:0000256" key="5">
    <source>
        <dbReference type="ARBA" id="ARBA00023317"/>
    </source>
</evidence>
<dbReference type="InterPro" id="IPR015424">
    <property type="entry name" value="PyrdxlP-dep_Trfase"/>
</dbReference>
<comment type="catalytic activity">
    <reaction evidence="6 7">
        <text>(2-aminoethyl)phosphonate + pyruvate = phosphonoacetaldehyde + L-alanine</text>
        <dbReference type="Rhea" id="RHEA:17021"/>
        <dbReference type="ChEBI" id="CHEBI:15361"/>
        <dbReference type="ChEBI" id="CHEBI:57418"/>
        <dbReference type="ChEBI" id="CHEBI:57972"/>
        <dbReference type="ChEBI" id="CHEBI:58383"/>
        <dbReference type="EC" id="2.6.1.37"/>
    </reaction>
</comment>
<dbReference type="GO" id="GO:0047304">
    <property type="term" value="F:2-aminoethylphosphonate-pyruvate transaminase activity"/>
    <property type="evidence" value="ECO:0007669"/>
    <property type="project" value="UniProtKB-UniRule"/>
</dbReference>
<keyword evidence="12" id="KW-1185">Reference proteome</keyword>
<dbReference type="HAMAP" id="MF_01376">
    <property type="entry name" value="PhnW_aminotrans_5"/>
    <property type="match status" value="1"/>
</dbReference>
<dbReference type="AlphaFoldDB" id="A0A917ZFS0"/>
<accession>A0A917ZFS0</accession>
<keyword evidence="3 7" id="KW-0808">Transferase</keyword>
<dbReference type="InterPro" id="IPR024169">
    <property type="entry name" value="SP_NH2Trfase/AEP_transaminase"/>
</dbReference>
<evidence type="ECO:0000256" key="8">
    <source>
        <dbReference type="PIRSR" id="PIRSR000524-1"/>
    </source>
</evidence>
<proteinExistence type="inferred from homology"/>
<keyword evidence="4 7" id="KW-0663">Pyridoxal phosphate</keyword>
<dbReference type="NCBIfam" id="NF010006">
    <property type="entry name" value="PRK13479.1"/>
    <property type="match status" value="1"/>
</dbReference>
<dbReference type="Gene3D" id="3.40.640.10">
    <property type="entry name" value="Type I PLP-dependent aspartate aminotransferase-like (Major domain)"/>
    <property type="match status" value="1"/>
</dbReference>
<dbReference type="InterPro" id="IPR000192">
    <property type="entry name" value="Aminotrans_V_dom"/>
</dbReference>
<gene>
    <name evidence="7 11" type="primary">phnW</name>
    <name evidence="11" type="ORF">GCM10011348_23350</name>
</gene>
<comment type="cofactor">
    <cofactor evidence="1 7 9">
        <name>pyridoxal 5'-phosphate</name>
        <dbReference type="ChEBI" id="CHEBI:597326"/>
    </cofactor>
</comment>
<comment type="similarity">
    <text evidence="7">Belongs to the class-V pyridoxal-phosphate-dependent aminotransferase family. PhnW subfamily.</text>
</comment>
<evidence type="ECO:0000256" key="4">
    <source>
        <dbReference type="ARBA" id="ARBA00022898"/>
    </source>
</evidence>
<protein>
    <recommendedName>
        <fullName evidence="7">2-aminoethylphosphonate--pyruvate transaminase</fullName>
        <ecNumber evidence="7">2.6.1.37</ecNumber>
    </recommendedName>
    <alternativeName>
        <fullName evidence="7">2-aminoethylphosphonate aminotransferase</fullName>
    </alternativeName>
    <alternativeName>
        <fullName evidence="7">AEP transaminase</fullName>
        <shortName evidence="7">AEPT</shortName>
    </alternativeName>
</protein>
<evidence type="ECO:0000256" key="7">
    <source>
        <dbReference type="HAMAP-Rule" id="MF_01376"/>
    </source>
</evidence>
<organism evidence="11 12">
    <name type="scientific">Marinobacterium nitratireducens</name>
    <dbReference type="NCBI Taxonomy" id="518897"/>
    <lineage>
        <taxon>Bacteria</taxon>
        <taxon>Pseudomonadati</taxon>
        <taxon>Pseudomonadota</taxon>
        <taxon>Gammaproteobacteria</taxon>
        <taxon>Oceanospirillales</taxon>
        <taxon>Oceanospirillaceae</taxon>
        <taxon>Marinobacterium</taxon>
    </lineage>
</organism>
<dbReference type="InterPro" id="IPR015422">
    <property type="entry name" value="PyrdxlP-dep_Trfase_small"/>
</dbReference>
<evidence type="ECO:0000256" key="1">
    <source>
        <dbReference type="ARBA" id="ARBA00001933"/>
    </source>
</evidence>
<feature type="binding site" evidence="8">
    <location>
        <position position="340"/>
    </location>
    <ligand>
        <name>substrate</name>
    </ligand>
</feature>
<comment type="function">
    <text evidence="7">Involved in phosphonate degradation.</text>
</comment>